<dbReference type="InterPro" id="IPR043428">
    <property type="entry name" value="LivM-like"/>
</dbReference>
<accession>T1ASZ2</accession>
<evidence type="ECO:0000256" key="3">
    <source>
        <dbReference type="ARBA" id="ARBA00022692"/>
    </source>
</evidence>
<dbReference type="PANTHER" id="PTHR30482">
    <property type="entry name" value="HIGH-AFFINITY BRANCHED-CHAIN AMINO ACID TRANSPORT SYSTEM PERMEASE"/>
    <property type="match status" value="1"/>
</dbReference>
<reference evidence="7" key="2">
    <citation type="journal article" date="2014" name="ISME J.">
        <title>Microbial stratification in low pH oxic and suboxic macroscopic growths along an acid mine drainage.</title>
        <authorList>
            <person name="Mendez-Garcia C."/>
            <person name="Mesa V."/>
            <person name="Sprenger R.R."/>
            <person name="Richter M."/>
            <person name="Diez M.S."/>
            <person name="Solano J."/>
            <person name="Bargiela R."/>
            <person name="Golyshina O.V."/>
            <person name="Manteca A."/>
            <person name="Ramos J.L."/>
            <person name="Gallego J.R."/>
            <person name="Llorente I."/>
            <person name="Martins Dos Santos V.A."/>
            <person name="Jensen O.N."/>
            <person name="Pelaez A.I."/>
            <person name="Sanchez J."/>
            <person name="Ferrer M."/>
        </authorList>
    </citation>
    <scope>NUCLEOTIDE SEQUENCE</scope>
</reference>
<evidence type="ECO:0000256" key="1">
    <source>
        <dbReference type="ARBA" id="ARBA00004651"/>
    </source>
</evidence>
<evidence type="ECO:0000313" key="7">
    <source>
        <dbReference type="EMBL" id="EQD63681.1"/>
    </source>
</evidence>
<sequence>MRAIREDQDAADTFGKDTVRVRLIAMSMGAVLAGIGGALLIGFIGAFSPAGWTSGETFIVFAALIVGGRGNNWGAVVGSFVVAVLINEATRYIPAIPADPTLIPTIRNMLIGGSLIVVLWVRPQGLIPEA</sequence>
<dbReference type="GO" id="GO:0015658">
    <property type="term" value="F:branched-chain amino acid transmembrane transporter activity"/>
    <property type="evidence" value="ECO:0007669"/>
    <property type="project" value="InterPro"/>
</dbReference>
<keyword evidence="5 6" id="KW-0472">Membrane</keyword>
<evidence type="ECO:0000256" key="4">
    <source>
        <dbReference type="ARBA" id="ARBA00022989"/>
    </source>
</evidence>
<dbReference type="EMBL" id="AUZY01004385">
    <property type="protein sequence ID" value="EQD63681.1"/>
    <property type="molecule type" value="Genomic_DNA"/>
</dbReference>
<organism evidence="7">
    <name type="scientific">mine drainage metagenome</name>
    <dbReference type="NCBI Taxonomy" id="410659"/>
    <lineage>
        <taxon>unclassified sequences</taxon>
        <taxon>metagenomes</taxon>
        <taxon>ecological metagenomes</taxon>
    </lineage>
</organism>
<feature type="transmembrane region" description="Helical" evidence="6">
    <location>
        <begin position="21"/>
        <end position="46"/>
    </location>
</feature>
<evidence type="ECO:0000256" key="2">
    <source>
        <dbReference type="ARBA" id="ARBA00022475"/>
    </source>
</evidence>
<keyword evidence="3 6" id="KW-0812">Transmembrane</keyword>
<feature type="non-terminal residue" evidence="7">
    <location>
        <position position="130"/>
    </location>
</feature>
<comment type="caution">
    <text evidence="7">The sequence shown here is derived from an EMBL/GenBank/DDBJ whole genome shotgun (WGS) entry which is preliminary data.</text>
</comment>
<evidence type="ECO:0000256" key="6">
    <source>
        <dbReference type="SAM" id="Phobius"/>
    </source>
</evidence>
<reference evidence="7" key="1">
    <citation type="submission" date="2013-08" db="EMBL/GenBank/DDBJ databases">
        <authorList>
            <person name="Mendez C."/>
            <person name="Richter M."/>
            <person name="Ferrer M."/>
            <person name="Sanchez J."/>
        </authorList>
    </citation>
    <scope>NUCLEOTIDE SEQUENCE</scope>
</reference>
<dbReference type="CDD" id="cd06581">
    <property type="entry name" value="TM_PBP1_LivM_like"/>
    <property type="match status" value="1"/>
</dbReference>
<keyword evidence="2" id="KW-1003">Cell membrane</keyword>
<protein>
    <submittedName>
        <fullName evidence="7">Inner-membrane translocator</fullName>
    </submittedName>
</protein>
<dbReference type="PANTHER" id="PTHR30482:SF1">
    <property type="entry name" value="BRANCHED-CHAIN AMINO ACID TRANSPORT PERMEASE PROTEIN LIVM-RELATED"/>
    <property type="match status" value="1"/>
</dbReference>
<dbReference type="GO" id="GO:0005886">
    <property type="term" value="C:plasma membrane"/>
    <property type="evidence" value="ECO:0007669"/>
    <property type="project" value="UniProtKB-SubCell"/>
</dbReference>
<keyword evidence="4 6" id="KW-1133">Transmembrane helix</keyword>
<dbReference type="AlphaFoldDB" id="T1ASZ2"/>
<name>T1ASZ2_9ZZZZ</name>
<dbReference type="InterPro" id="IPR001851">
    <property type="entry name" value="ABC_transp_permease"/>
</dbReference>
<comment type="subcellular location">
    <subcellularLocation>
        <location evidence="1">Cell membrane</location>
        <topology evidence="1">Multi-pass membrane protein</topology>
    </subcellularLocation>
</comment>
<proteinExistence type="predicted"/>
<dbReference type="Pfam" id="PF02653">
    <property type="entry name" value="BPD_transp_2"/>
    <property type="match status" value="1"/>
</dbReference>
<feature type="transmembrane region" description="Helical" evidence="6">
    <location>
        <begin position="58"/>
        <end position="86"/>
    </location>
</feature>
<evidence type="ECO:0000256" key="5">
    <source>
        <dbReference type="ARBA" id="ARBA00023136"/>
    </source>
</evidence>
<gene>
    <name evidence="7" type="ORF">B1B_06918</name>
</gene>